<organism evidence="6">
    <name type="scientific">hydrothermal vent metagenome</name>
    <dbReference type="NCBI Taxonomy" id="652676"/>
    <lineage>
        <taxon>unclassified sequences</taxon>
        <taxon>metagenomes</taxon>
        <taxon>ecological metagenomes</taxon>
    </lineage>
</organism>
<dbReference type="AlphaFoldDB" id="A0A3B0WHC4"/>
<evidence type="ECO:0000256" key="1">
    <source>
        <dbReference type="ARBA" id="ARBA00004370"/>
    </source>
</evidence>
<protein>
    <submittedName>
        <fullName evidence="6">Cytochrome oxidase biogenesis protein Surf1, facilitates heme A insertion</fullName>
    </submittedName>
</protein>
<evidence type="ECO:0000256" key="2">
    <source>
        <dbReference type="ARBA" id="ARBA00022692"/>
    </source>
</evidence>
<keyword evidence="3 5" id="KW-1133">Transmembrane helix</keyword>
<dbReference type="PANTHER" id="PTHR23427">
    <property type="entry name" value="SURFEIT LOCUS PROTEIN"/>
    <property type="match status" value="1"/>
</dbReference>
<evidence type="ECO:0000313" key="6">
    <source>
        <dbReference type="EMBL" id="VAW51723.1"/>
    </source>
</evidence>
<accession>A0A3B0WHC4</accession>
<reference evidence="6" key="1">
    <citation type="submission" date="2018-06" db="EMBL/GenBank/DDBJ databases">
        <authorList>
            <person name="Zhirakovskaya E."/>
        </authorList>
    </citation>
    <scope>NUCLEOTIDE SEQUENCE</scope>
</reference>
<gene>
    <name evidence="6" type="ORF">MNBD_GAMMA05-36</name>
</gene>
<evidence type="ECO:0000256" key="4">
    <source>
        <dbReference type="ARBA" id="ARBA00023136"/>
    </source>
</evidence>
<feature type="transmembrane region" description="Helical" evidence="5">
    <location>
        <begin position="229"/>
        <end position="247"/>
    </location>
</feature>
<dbReference type="Pfam" id="PF02104">
    <property type="entry name" value="SURF1"/>
    <property type="match status" value="1"/>
</dbReference>
<comment type="subcellular location">
    <subcellularLocation>
        <location evidence="1">Membrane</location>
    </subcellularLocation>
</comment>
<keyword evidence="4 5" id="KW-0472">Membrane</keyword>
<dbReference type="GO" id="GO:0016020">
    <property type="term" value="C:membrane"/>
    <property type="evidence" value="ECO:0007669"/>
    <property type="project" value="UniProtKB-SubCell"/>
</dbReference>
<evidence type="ECO:0000256" key="5">
    <source>
        <dbReference type="SAM" id="Phobius"/>
    </source>
</evidence>
<sequence length="253" mass="29067">MSIIAAVRQYRLISLRITSYQFNPGILSTVVTVAFLYIMMSLGFWQLDRAEFKDTLQQKITERKSLSTSGIDKLPQSTDERRYLPVKITGQYDFEHNFLLDNKTFNGRVGYHVFTPVKITGTRAVLISRGFINLGKSRDQLPVIETPESEINIQGILDLQPSRALVLAENVNQTEHWPLVLQYLDLEEVSQTLGYELYDMVLWLNEKEPGSFEYDLPVLNLNAAKNNGYAFQWFAMSLALFIIYIVVNTKKIN</sequence>
<dbReference type="InterPro" id="IPR002994">
    <property type="entry name" value="Surf1/Shy1"/>
</dbReference>
<dbReference type="PROSITE" id="PS50895">
    <property type="entry name" value="SURF1"/>
    <property type="match status" value="1"/>
</dbReference>
<dbReference type="InterPro" id="IPR045214">
    <property type="entry name" value="Surf1/Surf4"/>
</dbReference>
<evidence type="ECO:0000256" key="3">
    <source>
        <dbReference type="ARBA" id="ARBA00022989"/>
    </source>
</evidence>
<name>A0A3B0WHC4_9ZZZZ</name>
<proteinExistence type="predicted"/>
<dbReference type="PANTHER" id="PTHR23427:SF2">
    <property type="entry name" value="SURFEIT LOCUS PROTEIN 1"/>
    <property type="match status" value="1"/>
</dbReference>
<dbReference type="EMBL" id="UOFE01000022">
    <property type="protein sequence ID" value="VAW51723.1"/>
    <property type="molecule type" value="Genomic_DNA"/>
</dbReference>
<keyword evidence="2 5" id="KW-0812">Transmembrane</keyword>
<feature type="transmembrane region" description="Helical" evidence="5">
    <location>
        <begin position="21"/>
        <end position="45"/>
    </location>
</feature>
<dbReference type="CDD" id="cd06662">
    <property type="entry name" value="SURF1"/>
    <property type="match status" value="1"/>
</dbReference>